<evidence type="ECO:0000313" key="8">
    <source>
        <dbReference type="EMBL" id="RKQ13775.1"/>
    </source>
</evidence>
<reference evidence="8 9" key="1">
    <citation type="journal article" date="2016" name="Antonie Van Leeuwenhoek">
        <title>Lysinibacillus endophyticus sp. nov., an indole-3-acetic acid producing endophytic bacterium isolated from corn root (Zea mays cv. Xinken-5).</title>
        <authorList>
            <person name="Yu J."/>
            <person name="Guan X."/>
            <person name="Liu C."/>
            <person name="Xiang W."/>
            <person name="Yu Z."/>
            <person name="Liu X."/>
            <person name="Wang G."/>
        </authorList>
    </citation>
    <scope>NUCLEOTIDE SEQUENCE [LARGE SCALE GENOMIC DNA]</scope>
    <source>
        <strain evidence="8 9">DSM 100506</strain>
    </source>
</reference>
<keyword evidence="4 6" id="KW-0521">NADP</keyword>
<dbReference type="OrthoDB" id="9806179at2"/>
<dbReference type="InterPro" id="IPR023753">
    <property type="entry name" value="FAD/NAD-binding_dom"/>
</dbReference>
<dbReference type="PRINTS" id="PR00469">
    <property type="entry name" value="PNDRDTASEII"/>
</dbReference>
<sequence>MRDVYDVTIVGGGPAGLYSAFYSGLRNMKTKLIESQKELGGKVLLFQEKMIWDVGGQPPILGSQFVKQIISQAKTFDPTIITNTKVDFIEKDDTNLFIITTNDGVKHYSKSIIMAVGGGIINPQKLEIDGAEKYEMSNLHYTIPSLKPFQQKRVLISGGGNGAIDWAVELLDIAEEVIVAYRKDQFSAHEAQTARILADSKAKVLFNTSIERLIPNKEKTLIQQAVLKQDGKEESLLQPVDHIIVCHGYNRDASLGFAENINLSLKDNYYYEGTSKGHTSQEGIYAAGDILSFDGKVNLLVGAFQDAVNAVNSAKKYIEPTAESIGIVSSHNEKFKKQNKQIIRQILVEQK</sequence>
<feature type="binding site" evidence="6">
    <location>
        <position position="330"/>
    </location>
    <ligand>
        <name>FAD</name>
        <dbReference type="ChEBI" id="CHEBI:57692"/>
    </ligand>
</feature>
<gene>
    <name evidence="8" type="ORF">D8M03_15390</name>
</gene>
<dbReference type="PANTHER" id="PTHR48105">
    <property type="entry name" value="THIOREDOXIN REDUCTASE 1-RELATED-RELATED"/>
    <property type="match status" value="1"/>
</dbReference>
<dbReference type="PRINTS" id="PR00368">
    <property type="entry name" value="FADPNR"/>
</dbReference>
<dbReference type="HAMAP" id="MF_01685">
    <property type="entry name" value="FENR2"/>
    <property type="match status" value="1"/>
</dbReference>
<protein>
    <recommendedName>
        <fullName evidence="6">Ferredoxin--NADP reductase</fullName>
        <shortName evidence="6">FNR</shortName>
        <shortName evidence="6">Fd-NADP(+) reductase</shortName>
        <ecNumber evidence="6">1.18.1.2</ecNumber>
    </recommendedName>
</protein>
<evidence type="ECO:0000256" key="4">
    <source>
        <dbReference type="ARBA" id="ARBA00022857"/>
    </source>
</evidence>
<feature type="binding site" evidence="6">
    <location>
        <position position="34"/>
    </location>
    <ligand>
        <name>FAD</name>
        <dbReference type="ChEBI" id="CHEBI:57692"/>
    </ligand>
</feature>
<dbReference type="EC" id="1.18.1.2" evidence="6"/>
<keyword evidence="2 6" id="KW-0285">Flavoprotein</keyword>
<keyword evidence="3 6" id="KW-0274">FAD</keyword>
<evidence type="ECO:0000256" key="6">
    <source>
        <dbReference type="HAMAP-Rule" id="MF_01685"/>
    </source>
</evidence>
<comment type="cofactor">
    <cofactor evidence="6">
        <name>FAD</name>
        <dbReference type="ChEBI" id="CHEBI:57692"/>
    </cofactor>
    <text evidence="6">Binds 1 FAD per subunit.</text>
</comment>
<comment type="similarity">
    <text evidence="6">Belongs to the ferredoxin--NADP reductase type 2 family.</text>
</comment>
<dbReference type="AlphaFoldDB" id="A0A494YUJ7"/>
<dbReference type="EMBL" id="RBZN01000056">
    <property type="protein sequence ID" value="RKQ13775.1"/>
    <property type="molecule type" value="Genomic_DNA"/>
</dbReference>
<feature type="binding site" evidence="6">
    <location>
        <position position="42"/>
    </location>
    <ligand>
        <name>FAD</name>
        <dbReference type="ChEBI" id="CHEBI:57692"/>
    </ligand>
</feature>
<feature type="binding site" evidence="6">
    <location>
        <position position="121"/>
    </location>
    <ligand>
        <name>FAD</name>
        <dbReference type="ChEBI" id="CHEBI:57692"/>
    </ligand>
</feature>
<dbReference type="SUPFAM" id="SSF51905">
    <property type="entry name" value="FAD/NAD(P)-binding domain"/>
    <property type="match status" value="1"/>
</dbReference>
<comment type="catalytic activity">
    <reaction evidence="6">
        <text>2 reduced [2Fe-2S]-[ferredoxin] + NADP(+) + H(+) = 2 oxidized [2Fe-2S]-[ferredoxin] + NADPH</text>
        <dbReference type="Rhea" id="RHEA:20125"/>
        <dbReference type="Rhea" id="RHEA-COMP:10000"/>
        <dbReference type="Rhea" id="RHEA-COMP:10001"/>
        <dbReference type="ChEBI" id="CHEBI:15378"/>
        <dbReference type="ChEBI" id="CHEBI:33737"/>
        <dbReference type="ChEBI" id="CHEBI:33738"/>
        <dbReference type="ChEBI" id="CHEBI:57783"/>
        <dbReference type="ChEBI" id="CHEBI:58349"/>
        <dbReference type="EC" id="1.18.1.2"/>
    </reaction>
</comment>
<comment type="caution">
    <text evidence="8">The sequence shown here is derived from an EMBL/GenBank/DDBJ whole genome shotgun (WGS) entry which is preliminary data.</text>
</comment>
<evidence type="ECO:0000313" key="9">
    <source>
        <dbReference type="Proteomes" id="UP000272238"/>
    </source>
</evidence>
<dbReference type="GO" id="GO:0050661">
    <property type="term" value="F:NADP binding"/>
    <property type="evidence" value="ECO:0007669"/>
    <property type="project" value="UniProtKB-UniRule"/>
</dbReference>
<keyword evidence="5 6" id="KW-0560">Oxidoreductase</keyword>
<dbReference type="InterPro" id="IPR036188">
    <property type="entry name" value="FAD/NAD-bd_sf"/>
</dbReference>
<accession>A0A494YUJ7</accession>
<comment type="caution">
    <text evidence="6">Lacks conserved residue(s) required for the propagation of feature annotation.</text>
</comment>
<comment type="subunit">
    <text evidence="1 6">Homodimer.</text>
</comment>
<dbReference type="InterPro" id="IPR050097">
    <property type="entry name" value="Ferredoxin-NADP_redctase_2"/>
</dbReference>
<dbReference type="GO" id="GO:0004324">
    <property type="term" value="F:ferredoxin-NADP+ reductase activity"/>
    <property type="evidence" value="ECO:0007669"/>
    <property type="project" value="UniProtKB-UniRule"/>
</dbReference>
<dbReference type="RefSeq" id="WP_121215707.1">
    <property type="nucleotide sequence ID" value="NZ_RBZN01000056.1"/>
</dbReference>
<evidence type="ECO:0000256" key="5">
    <source>
        <dbReference type="ARBA" id="ARBA00023002"/>
    </source>
</evidence>
<organism evidence="8 9">
    <name type="scientific">Ureibacillus endophyticus</name>
    <dbReference type="NCBI Taxonomy" id="1978490"/>
    <lineage>
        <taxon>Bacteria</taxon>
        <taxon>Bacillati</taxon>
        <taxon>Bacillota</taxon>
        <taxon>Bacilli</taxon>
        <taxon>Bacillales</taxon>
        <taxon>Caryophanaceae</taxon>
        <taxon>Ureibacillus</taxon>
    </lineage>
</organism>
<dbReference type="Proteomes" id="UP000272238">
    <property type="component" value="Unassembled WGS sequence"/>
</dbReference>
<evidence type="ECO:0000259" key="7">
    <source>
        <dbReference type="Pfam" id="PF07992"/>
    </source>
</evidence>
<feature type="domain" description="FAD/NAD(P)-binding" evidence="7">
    <location>
        <begin position="5"/>
        <end position="308"/>
    </location>
</feature>
<evidence type="ECO:0000256" key="1">
    <source>
        <dbReference type="ARBA" id="ARBA00011738"/>
    </source>
</evidence>
<evidence type="ECO:0000256" key="3">
    <source>
        <dbReference type="ARBA" id="ARBA00022827"/>
    </source>
</evidence>
<feature type="binding site" evidence="6">
    <location>
        <position position="46"/>
    </location>
    <ligand>
        <name>FAD</name>
        <dbReference type="ChEBI" id="CHEBI:57692"/>
    </ligand>
</feature>
<name>A0A494YUJ7_9BACL</name>
<dbReference type="Pfam" id="PF07992">
    <property type="entry name" value="Pyr_redox_2"/>
    <property type="match status" value="1"/>
</dbReference>
<evidence type="ECO:0000256" key="2">
    <source>
        <dbReference type="ARBA" id="ARBA00022630"/>
    </source>
</evidence>
<keyword evidence="9" id="KW-1185">Reference proteome</keyword>
<dbReference type="GO" id="GO:0050660">
    <property type="term" value="F:flavin adenine dinucleotide binding"/>
    <property type="evidence" value="ECO:0007669"/>
    <property type="project" value="UniProtKB-UniRule"/>
</dbReference>
<feature type="binding site" evidence="6">
    <location>
        <position position="289"/>
    </location>
    <ligand>
        <name>FAD</name>
        <dbReference type="ChEBI" id="CHEBI:57692"/>
    </ligand>
</feature>
<dbReference type="Gene3D" id="3.50.50.60">
    <property type="entry name" value="FAD/NAD(P)-binding domain"/>
    <property type="match status" value="2"/>
</dbReference>
<feature type="binding site" evidence="6">
    <location>
        <position position="86"/>
    </location>
    <ligand>
        <name>FAD</name>
        <dbReference type="ChEBI" id="CHEBI:57692"/>
    </ligand>
</feature>
<proteinExistence type="inferred from homology"/>
<dbReference type="InterPro" id="IPR022890">
    <property type="entry name" value="Fd--NADP_Rdtase_type_2"/>
</dbReference>